<comment type="caution">
    <text evidence="2">The sequence shown here is derived from an EMBL/GenBank/DDBJ whole genome shotgun (WGS) entry which is preliminary data.</text>
</comment>
<protein>
    <submittedName>
        <fullName evidence="2">Membrane-associated protein</fullName>
    </submittedName>
</protein>
<keyword evidence="1" id="KW-1133">Transmembrane helix</keyword>
<dbReference type="EMBL" id="REGA01000003">
    <property type="protein sequence ID" value="RQG96641.1"/>
    <property type="molecule type" value="Genomic_DNA"/>
</dbReference>
<reference evidence="2 3" key="1">
    <citation type="submission" date="2018-10" db="EMBL/GenBank/DDBJ databases">
        <title>Natrarchaeobius chitinivorans gen. nov., sp. nov., and Natrarchaeobius haloalkaliphilus sp. nov., alkaliphilic, chitin-utilizing haloarchaea from hypersaline alkaline lakes.</title>
        <authorList>
            <person name="Sorokin D.Y."/>
            <person name="Elcheninov A.G."/>
            <person name="Kostrikina N.A."/>
            <person name="Bale N.J."/>
            <person name="Sinninghe Damste J.S."/>
            <person name="Khijniak T.V."/>
            <person name="Kublanov I.V."/>
            <person name="Toshchakov S.V."/>
        </authorList>
    </citation>
    <scope>NUCLEOTIDE SEQUENCE [LARGE SCALE GENOMIC DNA]</scope>
    <source>
        <strain evidence="2 3">AArcht4T</strain>
    </source>
</reference>
<accession>A0A3N6MKZ0</accession>
<keyword evidence="3" id="KW-1185">Reference proteome</keyword>
<keyword evidence="1" id="KW-0472">Membrane</keyword>
<sequence>MEKAVARTRRWWMDLVAIAVSIGVPILVVLFYLEGLVVGKLLQPPVVFVGYVTVADPGSALTLAAVVGCVGAATVGQWTLYRGFNEESSEFFGLRRTVPYLESLPEVVQGRISERRLAFVERQFESYGGMAICVTNAVPGIRGLMTIVAGVSAYPLRRFLFVSGVGNCLYVGVLLATAWGLLGAARIVGIT</sequence>
<proteinExistence type="predicted"/>
<dbReference type="Proteomes" id="UP000282323">
    <property type="component" value="Unassembled WGS sequence"/>
</dbReference>
<feature type="transmembrane region" description="Helical" evidence="1">
    <location>
        <begin position="159"/>
        <end position="182"/>
    </location>
</feature>
<keyword evidence="1" id="KW-0812">Transmembrane</keyword>
<dbReference type="AlphaFoldDB" id="A0A3N6MKZ0"/>
<evidence type="ECO:0000256" key="1">
    <source>
        <dbReference type="SAM" id="Phobius"/>
    </source>
</evidence>
<gene>
    <name evidence="2" type="ORF">EA473_05915</name>
</gene>
<feature type="transmembrane region" description="Helical" evidence="1">
    <location>
        <begin position="60"/>
        <end position="81"/>
    </location>
</feature>
<feature type="transmembrane region" description="Helical" evidence="1">
    <location>
        <begin position="12"/>
        <end position="33"/>
    </location>
</feature>
<evidence type="ECO:0000313" key="3">
    <source>
        <dbReference type="Proteomes" id="UP000282323"/>
    </source>
</evidence>
<evidence type="ECO:0000313" key="2">
    <source>
        <dbReference type="EMBL" id="RQG96641.1"/>
    </source>
</evidence>
<name>A0A3N6MKZ0_NATCH</name>
<organism evidence="2 3">
    <name type="scientific">Natrarchaeobius chitinivorans</name>
    <dbReference type="NCBI Taxonomy" id="1679083"/>
    <lineage>
        <taxon>Archaea</taxon>
        <taxon>Methanobacteriati</taxon>
        <taxon>Methanobacteriota</taxon>
        <taxon>Stenosarchaea group</taxon>
        <taxon>Halobacteria</taxon>
        <taxon>Halobacteriales</taxon>
        <taxon>Natrialbaceae</taxon>
        <taxon>Natrarchaeobius</taxon>
    </lineage>
</organism>